<dbReference type="EMBL" id="BAAAEM010000002">
    <property type="protein sequence ID" value="GAA0470954.1"/>
    <property type="molecule type" value="Genomic_DNA"/>
</dbReference>
<dbReference type="Pfam" id="PF03572">
    <property type="entry name" value="Peptidase_S41"/>
    <property type="match status" value="1"/>
</dbReference>
<dbReference type="InterPro" id="IPR005151">
    <property type="entry name" value="Tail-specific_protease"/>
</dbReference>
<dbReference type="PANTHER" id="PTHR32060:SF30">
    <property type="entry name" value="CARBOXY-TERMINAL PROCESSING PROTEASE CTPA"/>
    <property type="match status" value="1"/>
</dbReference>
<dbReference type="InterPro" id="IPR029045">
    <property type="entry name" value="ClpP/crotonase-like_dom_sf"/>
</dbReference>
<gene>
    <name evidence="3" type="ORF">GCM10009096_09850</name>
</gene>
<dbReference type="Proteomes" id="UP001500713">
    <property type="component" value="Unassembled WGS sequence"/>
</dbReference>
<name>A0ABN1A9J5_9SPHN</name>
<proteinExistence type="predicted"/>
<organism evidence="3 4">
    <name type="scientific">Parasphingorhabdus litoris</name>
    <dbReference type="NCBI Taxonomy" id="394733"/>
    <lineage>
        <taxon>Bacteria</taxon>
        <taxon>Pseudomonadati</taxon>
        <taxon>Pseudomonadota</taxon>
        <taxon>Alphaproteobacteria</taxon>
        <taxon>Sphingomonadales</taxon>
        <taxon>Sphingomonadaceae</taxon>
        <taxon>Parasphingorhabdus</taxon>
    </lineage>
</organism>
<reference evidence="3 4" key="1">
    <citation type="journal article" date="2019" name="Int. J. Syst. Evol. Microbiol.">
        <title>The Global Catalogue of Microorganisms (GCM) 10K type strain sequencing project: providing services to taxonomists for standard genome sequencing and annotation.</title>
        <authorList>
            <consortium name="The Broad Institute Genomics Platform"/>
            <consortium name="The Broad Institute Genome Sequencing Center for Infectious Disease"/>
            <person name="Wu L."/>
            <person name="Ma J."/>
        </authorList>
    </citation>
    <scope>NUCLEOTIDE SEQUENCE [LARGE SCALE GENOMIC DNA]</scope>
    <source>
        <strain evidence="3 4">JCM 14162</strain>
    </source>
</reference>
<protein>
    <submittedName>
        <fullName evidence="3">S41 family peptidase</fullName>
    </submittedName>
</protein>
<feature type="domain" description="Tail specific protease" evidence="2">
    <location>
        <begin position="224"/>
        <end position="480"/>
    </location>
</feature>
<keyword evidence="4" id="KW-1185">Reference proteome</keyword>
<evidence type="ECO:0000313" key="4">
    <source>
        <dbReference type="Proteomes" id="UP001500713"/>
    </source>
</evidence>
<dbReference type="RefSeq" id="WP_229956459.1">
    <property type="nucleotide sequence ID" value="NZ_BAAAEM010000002.1"/>
</dbReference>
<keyword evidence="1" id="KW-0732">Signal</keyword>
<evidence type="ECO:0000313" key="3">
    <source>
        <dbReference type="EMBL" id="GAA0470954.1"/>
    </source>
</evidence>
<dbReference type="Gene3D" id="3.90.226.10">
    <property type="entry name" value="2-enoyl-CoA Hydratase, Chain A, domain 1"/>
    <property type="match status" value="1"/>
</dbReference>
<feature type="chain" id="PRO_5045903150" evidence="1">
    <location>
        <begin position="25"/>
        <end position="502"/>
    </location>
</feature>
<evidence type="ECO:0000259" key="2">
    <source>
        <dbReference type="SMART" id="SM00245"/>
    </source>
</evidence>
<accession>A0ABN1A9J5</accession>
<dbReference type="PANTHER" id="PTHR32060">
    <property type="entry name" value="TAIL-SPECIFIC PROTEASE"/>
    <property type="match status" value="1"/>
</dbReference>
<feature type="signal peptide" evidence="1">
    <location>
        <begin position="1"/>
        <end position="24"/>
    </location>
</feature>
<sequence length="502" mass="54865">MIYRKMIATGAFATALAMPSAGCAQSNNQAPEPDYDAATMLTPAQVASDVALAEQAYERIHPGYTRYTDAETLKEAWAAIAAKAVAQKGMTIGDFYLEIQKALTLIRCDHTKAELPNQLAKERNITPVYLPLRWTLIEDRAIVTVPGETGLRRGDEILAIDGRPIAEMIAEVAPLIPVDGFTEWSRRSGISESLEFRGGAVDHFGALLWDIESSAAITVVGSDGTKRDVTVKRVIHKKWTALGKLAVDAPAANFKDAVGFQRLGSKSAYLKVDTFVNYRDPVKPGELFDPIFDALEEEGRENLILDLRKNGGGSSDAQQALTSYLFDKPVKLATDARVKTLNHKGLEDYLWTWDKRAINPNALGFRKNDDGTYSLRSFVEDLVKPIKPAKNRFTGKLVVLTSDSNSSASASLIALLKGEDRAILVGQQTGGSPDGATGGLQFTLTVPESKVRMRIPMIRYYNDLKGFDTGQGIRPDISVPLTVDVFRAGYDPVLEIAKTLIK</sequence>
<comment type="caution">
    <text evidence="3">The sequence shown here is derived from an EMBL/GenBank/DDBJ whole genome shotgun (WGS) entry which is preliminary data.</text>
</comment>
<evidence type="ECO:0000256" key="1">
    <source>
        <dbReference type="SAM" id="SignalP"/>
    </source>
</evidence>
<dbReference type="SUPFAM" id="SSF52096">
    <property type="entry name" value="ClpP/crotonase"/>
    <property type="match status" value="1"/>
</dbReference>
<dbReference type="SMART" id="SM00245">
    <property type="entry name" value="TSPc"/>
    <property type="match status" value="1"/>
</dbReference>